<dbReference type="InterPro" id="IPR037546">
    <property type="entry name" value="SAC51-like"/>
</dbReference>
<dbReference type="OrthoDB" id="1921805at2759"/>
<keyword evidence="5" id="KW-1185">Reference proteome</keyword>
<dbReference type="PANTHER" id="PTHR36066:SF19">
    <property type="entry name" value="OS01G0626900 PROTEIN"/>
    <property type="match status" value="1"/>
</dbReference>
<evidence type="ECO:0000313" key="4">
    <source>
        <dbReference type="EMBL" id="KAG8077303.1"/>
    </source>
</evidence>
<dbReference type="PANTHER" id="PTHR36066">
    <property type="entry name" value="TRANSCRIPTION FACTOR BHLH145"/>
    <property type="match status" value="1"/>
</dbReference>
<name>A0A8J5TBF8_ZIZPA</name>
<gene>
    <name evidence="4" type="ORF">GUJ93_ZPchr0007g5694</name>
</gene>
<dbReference type="AlphaFoldDB" id="A0A8J5TBF8"/>
<feature type="domain" description="BHLH" evidence="3">
    <location>
        <begin position="164"/>
        <end position="213"/>
    </location>
</feature>
<organism evidence="4 5">
    <name type="scientific">Zizania palustris</name>
    <name type="common">Northern wild rice</name>
    <dbReference type="NCBI Taxonomy" id="103762"/>
    <lineage>
        <taxon>Eukaryota</taxon>
        <taxon>Viridiplantae</taxon>
        <taxon>Streptophyta</taxon>
        <taxon>Embryophyta</taxon>
        <taxon>Tracheophyta</taxon>
        <taxon>Spermatophyta</taxon>
        <taxon>Magnoliopsida</taxon>
        <taxon>Liliopsida</taxon>
        <taxon>Poales</taxon>
        <taxon>Poaceae</taxon>
        <taxon>BOP clade</taxon>
        <taxon>Oryzoideae</taxon>
        <taxon>Oryzeae</taxon>
        <taxon>Zizaniinae</taxon>
        <taxon>Zizania</taxon>
    </lineage>
</organism>
<evidence type="ECO:0000259" key="3">
    <source>
        <dbReference type="PROSITE" id="PS50888"/>
    </source>
</evidence>
<evidence type="ECO:0000256" key="1">
    <source>
        <dbReference type="ARBA" id="ARBA00023015"/>
    </source>
</evidence>
<dbReference type="InterPro" id="IPR011598">
    <property type="entry name" value="bHLH_dom"/>
</dbReference>
<dbReference type="Proteomes" id="UP000729402">
    <property type="component" value="Unassembled WGS sequence"/>
</dbReference>
<keyword evidence="1" id="KW-0805">Transcription regulation</keyword>
<reference evidence="4" key="2">
    <citation type="submission" date="2021-02" db="EMBL/GenBank/DDBJ databases">
        <authorList>
            <person name="Kimball J.A."/>
            <person name="Haas M.W."/>
            <person name="Macchietto M."/>
            <person name="Kono T."/>
            <person name="Duquette J."/>
            <person name="Shao M."/>
        </authorList>
    </citation>
    <scope>NUCLEOTIDE SEQUENCE</scope>
    <source>
        <tissue evidence="4">Fresh leaf tissue</tissue>
    </source>
</reference>
<proteinExistence type="predicted"/>
<evidence type="ECO:0000313" key="5">
    <source>
        <dbReference type="Proteomes" id="UP000729402"/>
    </source>
</evidence>
<dbReference type="EMBL" id="JAAALK010000282">
    <property type="protein sequence ID" value="KAG8077303.1"/>
    <property type="molecule type" value="Genomic_DNA"/>
</dbReference>
<keyword evidence="2" id="KW-0804">Transcription</keyword>
<accession>A0A8J5TBF8</accession>
<comment type="caution">
    <text evidence="4">The sequence shown here is derived from an EMBL/GenBank/DDBJ whole genome shotgun (WGS) entry which is preliminary data.</text>
</comment>
<dbReference type="GO" id="GO:0046983">
    <property type="term" value="F:protein dimerization activity"/>
    <property type="evidence" value="ECO:0007669"/>
    <property type="project" value="InterPro"/>
</dbReference>
<protein>
    <recommendedName>
        <fullName evidence="3">BHLH domain-containing protein</fullName>
    </recommendedName>
</protein>
<sequence>MQRDPTAFTGNPSFAYGHEADGCVANGPLGGQCNYKVPVSPAFGTPAGMISPQFRTSVGGFEFQPSKVCPRNFIIFDQTDDKGHIMCHPEAVFRSFDQDNGNLEDNSSSFKEDTRDIDALLSSYEESDEDDVKSTGHTPDRFESGCFDSCSPPRSNKMHHSSGSRSVFHGSLDNVTHERMRNMVTVLRGIIPGGDQLDTPSVLDEAVRYLKFIKMETKKLGLELFSRPPKLLFTFFECSSGRASPSGISLTASKPSLSLHVNGPFCRTNQVLKGSGPI</sequence>
<reference evidence="4" key="1">
    <citation type="journal article" date="2021" name="bioRxiv">
        <title>Whole Genome Assembly and Annotation of Northern Wild Rice, Zizania palustris L., Supports a Whole Genome Duplication in the Zizania Genus.</title>
        <authorList>
            <person name="Haas M."/>
            <person name="Kono T."/>
            <person name="Macchietto M."/>
            <person name="Millas R."/>
            <person name="McGilp L."/>
            <person name="Shao M."/>
            <person name="Duquette J."/>
            <person name="Hirsch C.N."/>
            <person name="Kimball J."/>
        </authorList>
    </citation>
    <scope>NUCLEOTIDE SEQUENCE</scope>
    <source>
        <tissue evidence="4">Fresh leaf tissue</tissue>
    </source>
</reference>
<dbReference type="PROSITE" id="PS50888">
    <property type="entry name" value="BHLH"/>
    <property type="match status" value="1"/>
</dbReference>
<evidence type="ECO:0000256" key="2">
    <source>
        <dbReference type="ARBA" id="ARBA00023163"/>
    </source>
</evidence>